<dbReference type="PROSITE" id="PS00723">
    <property type="entry name" value="POLYPRENYL_SYNTHASE_1"/>
    <property type="match status" value="1"/>
</dbReference>
<keyword evidence="6" id="KW-0479">Metal-binding</keyword>
<dbReference type="Gene3D" id="1.10.600.10">
    <property type="entry name" value="Farnesyl Diphosphate Synthase"/>
    <property type="match status" value="1"/>
</dbReference>
<comment type="similarity">
    <text evidence="2 12">Belongs to the FPP/GGPP synthase family.</text>
</comment>
<dbReference type="GO" id="GO:0005737">
    <property type="term" value="C:cytoplasm"/>
    <property type="evidence" value="ECO:0007669"/>
    <property type="project" value="UniProtKB-ARBA"/>
</dbReference>
<evidence type="ECO:0000256" key="8">
    <source>
        <dbReference type="ARBA" id="ARBA00023229"/>
    </source>
</evidence>
<dbReference type="InterPro" id="IPR033749">
    <property type="entry name" value="Polyprenyl_synt_CS"/>
</dbReference>
<evidence type="ECO:0000256" key="9">
    <source>
        <dbReference type="ARBA" id="ARBA00032380"/>
    </source>
</evidence>
<dbReference type="SFLD" id="SFLDS00005">
    <property type="entry name" value="Isoprenoid_Synthase_Type_I"/>
    <property type="match status" value="1"/>
</dbReference>
<evidence type="ECO:0000256" key="2">
    <source>
        <dbReference type="ARBA" id="ARBA00006706"/>
    </source>
</evidence>
<dbReference type="PANTHER" id="PTHR43281">
    <property type="entry name" value="FARNESYL DIPHOSPHATE SYNTHASE"/>
    <property type="match status" value="1"/>
</dbReference>
<keyword evidence="5 12" id="KW-0808">Transferase</keyword>
<gene>
    <name evidence="14" type="ORF">IV81_GL000156</name>
</gene>
<dbReference type="Pfam" id="PF00348">
    <property type="entry name" value="polyprenyl_synt"/>
    <property type="match status" value="1"/>
</dbReference>
<dbReference type="Proteomes" id="UP000051859">
    <property type="component" value="Unassembled WGS sequence"/>
</dbReference>
<keyword evidence="13" id="KW-0175">Coiled coil</keyword>
<keyword evidence="7" id="KW-0460">Magnesium</keyword>
<accession>A0A0R2L0G7</accession>
<comment type="cofactor">
    <cofactor evidence="1">
        <name>Mg(2+)</name>
        <dbReference type="ChEBI" id="CHEBI:18420"/>
    </cofactor>
</comment>
<organism evidence="14 15">
    <name type="scientific">Pediococcus stilesii</name>
    <dbReference type="NCBI Taxonomy" id="331679"/>
    <lineage>
        <taxon>Bacteria</taxon>
        <taxon>Bacillati</taxon>
        <taxon>Bacillota</taxon>
        <taxon>Bacilli</taxon>
        <taxon>Lactobacillales</taxon>
        <taxon>Lactobacillaceae</taxon>
        <taxon>Pediococcus</taxon>
    </lineage>
</organism>
<evidence type="ECO:0000313" key="14">
    <source>
        <dbReference type="EMBL" id="KRN95272.1"/>
    </source>
</evidence>
<evidence type="ECO:0000256" key="10">
    <source>
        <dbReference type="ARBA" id="ARBA00032873"/>
    </source>
</evidence>
<dbReference type="GO" id="GO:0046872">
    <property type="term" value="F:metal ion binding"/>
    <property type="evidence" value="ECO:0007669"/>
    <property type="project" value="UniProtKB-KW"/>
</dbReference>
<dbReference type="InterPro" id="IPR053378">
    <property type="entry name" value="Prenyl_diphosphate_synthase"/>
</dbReference>
<dbReference type="STRING" id="331679.IV81_GL000156"/>
<dbReference type="EC" id="2.5.1.10" evidence="3"/>
<dbReference type="InterPro" id="IPR000092">
    <property type="entry name" value="Polyprenyl_synt"/>
</dbReference>
<evidence type="ECO:0000256" key="1">
    <source>
        <dbReference type="ARBA" id="ARBA00001946"/>
    </source>
</evidence>
<keyword evidence="8" id="KW-0414">Isoprene biosynthesis</keyword>
<keyword evidence="15" id="KW-1185">Reference proteome</keyword>
<dbReference type="InterPro" id="IPR008949">
    <property type="entry name" value="Isoprenoid_synthase_dom_sf"/>
</dbReference>
<sequence>MNDIFNRFVKENRQLIDQRLNALFESDHDLNPDLREMMEYSVDAGGKRIRPLIMLAVLKTLGWKIGQEELTVGAALEAVHTYSLIHDDLPAMDNDDLRRGRPTSHKKFGEAEAILAGDGLLTIAFQWLVSTRFEPTIQRNLVSELALDAGPSGMVAGQLLDIQGNTRQYTLEKLRHLHELKTGKMLLFPAKAALIISDTDSDVAHLIVDFFRQFGLAFQIHDDIIDVTKSSAELGKTAGKDQNLNKNTYVNLLGLTDAKAELHQVLKNCQNDLDKLTRLNQGIEVEILEGFLMYLK</sequence>
<name>A0A0R2L0G7_9LACO</name>
<dbReference type="FunFam" id="1.10.600.10:FF:000001">
    <property type="entry name" value="Geranylgeranyl diphosphate synthase"/>
    <property type="match status" value="1"/>
</dbReference>
<reference evidence="14 15" key="1">
    <citation type="journal article" date="2015" name="Genome Announc.">
        <title>Expanding the biotechnology potential of lactobacilli through comparative genomics of 213 strains and associated genera.</title>
        <authorList>
            <person name="Sun Z."/>
            <person name="Harris H.M."/>
            <person name="McCann A."/>
            <person name="Guo C."/>
            <person name="Argimon S."/>
            <person name="Zhang W."/>
            <person name="Yang X."/>
            <person name="Jeffery I.B."/>
            <person name="Cooney J.C."/>
            <person name="Kagawa T.F."/>
            <person name="Liu W."/>
            <person name="Song Y."/>
            <person name="Salvetti E."/>
            <person name="Wrobel A."/>
            <person name="Rasinkangas P."/>
            <person name="Parkhill J."/>
            <person name="Rea M.C."/>
            <person name="O'Sullivan O."/>
            <person name="Ritari J."/>
            <person name="Douillard F.P."/>
            <person name="Paul Ross R."/>
            <person name="Yang R."/>
            <person name="Briner A.E."/>
            <person name="Felis G.E."/>
            <person name="de Vos W.M."/>
            <person name="Barrangou R."/>
            <person name="Klaenhammer T.R."/>
            <person name="Caufield P.W."/>
            <person name="Cui Y."/>
            <person name="Zhang H."/>
            <person name="O'Toole P.W."/>
        </authorList>
    </citation>
    <scope>NUCLEOTIDE SEQUENCE [LARGE SCALE GENOMIC DNA]</scope>
    <source>
        <strain evidence="14 15">DSM 18001</strain>
    </source>
</reference>
<evidence type="ECO:0000256" key="6">
    <source>
        <dbReference type="ARBA" id="ARBA00022723"/>
    </source>
</evidence>
<dbReference type="EMBL" id="JQBX01000001">
    <property type="protein sequence ID" value="KRN95272.1"/>
    <property type="molecule type" value="Genomic_DNA"/>
</dbReference>
<dbReference type="PROSITE" id="PS00444">
    <property type="entry name" value="POLYPRENYL_SYNTHASE_2"/>
    <property type="match status" value="1"/>
</dbReference>
<evidence type="ECO:0000256" key="12">
    <source>
        <dbReference type="RuleBase" id="RU004466"/>
    </source>
</evidence>
<evidence type="ECO:0000256" key="5">
    <source>
        <dbReference type="ARBA" id="ARBA00022679"/>
    </source>
</evidence>
<dbReference type="PANTHER" id="PTHR43281:SF1">
    <property type="entry name" value="FARNESYL DIPHOSPHATE SYNTHASE"/>
    <property type="match status" value="1"/>
</dbReference>
<evidence type="ECO:0000256" key="3">
    <source>
        <dbReference type="ARBA" id="ARBA00012439"/>
    </source>
</evidence>
<dbReference type="AlphaFoldDB" id="A0A0R2L0G7"/>
<evidence type="ECO:0000256" key="4">
    <source>
        <dbReference type="ARBA" id="ARBA00015100"/>
    </source>
</evidence>
<evidence type="ECO:0000313" key="15">
    <source>
        <dbReference type="Proteomes" id="UP000051859"/>
    </source>
</evidence>
<evidence type="ECO:0000256" key="13">
    <source>
        <dbReference type="SAM" id="Coils"/>
    </source>
</evidence>
<dbReference type="NCBIfam" id="NF045485">
    <property type="entry name" value="FPPsyn"/>
    <property type="match status" value="1"/>
</dbReference>
<proteinExistence type="inferred from homology"/>
<dbReference type="PATRIC" id="fig|331679.3.peg.158"/>
<dbReference type="GO" id="GO:0016114">
    <property type="term" value="P:terpenoid biosynthetic process"/>
    <property type="evidence" value="ECO:0007669"/>
    <property type="project" value="UniProtKB-ARBA"/>
</dbReference>
<dbReference type="RefSeq" id="WP_057801301.1">
    <property type="nucleotide sequence ID" value="NZ_JQBX01000001.1"/>
</dbReference>
<evidence type="ECO:0000256" key="11">
    <source>
        <dbReference type="ARBA" id="ARBA00049399"/>
    </source>
</evidence>
<protein>
    <recommendedName>
        <fullName evidence="4">Farnesyl diphosphate synthase</fullName>
        <ecNumber evidence="3">2.5.1.10</ecNumber>
    </recommendedName>
    <alternativeName>
        <fullName evidence="10">(2E,6E)-farnesyl diphosphate synthase</fullName>
    </alternativeName>
    <alternativeName>
        <fullName evidence="9">Geranyltranstransferase</fullName>
    </alternativeName>
</protein>
<comment type="catalytic activity">
    <reaction evidence="11">
        <text>isopentenyl diphosphate + (2E)-geranyl diphosphate = (2E,6E)-farnesyl diphosphate + diphosphate</text>
        <dbReference type="Rhea" id="RHEA:19361"/>
        <dbReference type="ChEBI" id="CHEBI:33019"/>
        <dbReference type="ChEBI" id="CHEBI:58057"/>
        <dbReference type="ChEBI" id="CHEBI:128769"/>
        <dbReference type="ChEBI" id="CHEBI:175763"/>
        <dbReference type="EC" id="2.5.1.10"/>
    </reaction>
</comment>
<comment type="caution">
    <text evidence="14">The sequence shown here is derived from an EMBL/GenBank/DDBJ whole genome shotgun (WGS) entry which is preliminary data.</text>
</comment>
<dbReference type="GO" id="GO:0004337">
    <property type="term" value="F:(2E,6E)-farnesyl diphosphate synthase activity"/>
    <property type="evidence" value="ECO:0007669"/>
    <property type="project" value="UniProtKB-EC"/>
</dbReference>
<feature type="coiled-coil region" evidence="13">
    <location>
        <begin position="259"/>
        <end position="286"/>
    </location>
</feature>
<dbReference type="SUPFAM" id="SSF48576">
    <property type="entry name" value="Terpenoid synthases"/>
    <property type="match status" value="1"/>
</dbReference>
<evidence type="ECO:0000256" key="7">
    <source>
        <dbReference type="ARBA" id="ARBA00022842"/>
    </source>
</evidence>
<dbReference type="CDD" id="cd00685">
    <property type="entry name" value="Trans_IPPS_HT"/>
    <property type="match status" value="1"/>
</dbReference>
<dbReference type="SFLD" id="SFLDG01017">
    <property type="entry name" value="Polyprenyl_Transferase_Like"/>
    <property type="match status" value="1"/>
</dbReference>